<protein>
    <recommendedName>
        <fullName evidence="1">N-acetyltransferase domain-containing protein</fullName>
    </recommendedName>
</protein>
<dbReference type="SUPFAM" id="SSF55729">
    <property type="entry name" value="Acyl-CoA N-acyltransferases (Nat)"/>
    <property type="match status" value="1"/>
</dbReference>
<feature type="domain" description="N-acetyltransferase" evidence="1">
    <location>
        <begin position="6"/>
        <end position="176"/>
    </location>
</feature>
<dbReference type="PANTHER" id="PTHR43305">
    <property type="entry name" value="FAMILY N-ACETYLTRANSFERASE, PUTATIVE (AFU_ORTHOLOGUE AFUA_2G01380)-RELATED"/>
    <property type="match status" value="1"/>
</dbReference>
<dbReference type="OrthoDB" id="41532at2759"/>
<dbReference type="Gene3D" id="3.40.630.30">
    <property type="match status" value="1"/>
</dbReference>
<organism evidence="2 3">
    <name type="scientific">Mortierella isabellina</name>
    <name type="common">Filamentous fungus</name>
    <name type="synonym">Umbelopsis isabellina</name>
    <dbReference type="NCBI Taxonomy" id="91625"/>
    <lineage>
        <taxon>Eukaryota</taxon>
        <taxon>Fungi</taxon>
        <taxon>Fungi incertae sedis</taxon>
        <taxon>Mucoromycota</taxon>
        <taxon>Mucoromycotina</taxon>
        <taxon>Umbelopsidomycetes</taxon>
        <taxon>Umbelopsidales</taxon>
        <taxon>Umbelopsidaceae</taxon>
        <taxon>Umbelopsis</taxon>
    </lineage>
</organism>
<reference evidence="2" key="1">
    <citation type="submission" date="2020-12" db="EMBL/GenBank/DDBJ databases">
        <title>Metabolic potential, ecology and presence of endohyphal bacteria is reflected in genomic diversity of Mucoromycotina.</title>
        <authorList>
            <person name="Muszewska A."/>
            <person name="Okrasinska A."/>
            <person name="Steczkiewicz K."/>
            <person name="Drgas O."/>
            <person name="Orlowska M."/>
            <person name="Perlinska-Lenart U."/>
            <person name="Aleksandrzak-Piekarczyk T."/>
            <person name="Szatraj K."/>
            <person name="Zielenkiewicz U."/>
            <person name="Pilsyk S."/>
            <person name="Malc E."/>
            <person name="Mieczkowski P."/>
            <person name="Kruszewska J.S."/>
            <person name="Biernat P."/>
            <person name="Pawlowska J."/>
        </authorList>
    </citation>
    <scope>NUCLEOTIDE SEQUENCE</scope>
    <source>
        <strain evidence="2">WA0000067209</strain>
    </source>
</reference>
<evidence type="ECO:0000259" key="1">
    <source>
        <dbReference type="PROSITE" id="PS51186"/>
    </source>
</evidence>
<proteinExistence type="predicted"/>
<evidence type="ECO:0000313" key="3">
    <source>
        <dbReference type="Proteomes" id="UP000654370"/>
    </source>
</evidence>
<keyword evidence="3" id="KW-1185">Reference proteome</keyword>
<dbReference type="PANTHER" id="PTHR43305:SF1">
    <property type="entry name" value="FAMILY N-ACETYLTRANSFERASE, PUTATIVE (AFU_ORTHOLOGUE AFUA_2G01380)-RELATED"/>
    <property type="match status" value="1"/>
</dbReference>
<accession>A0A8H7Q0Y3</accession>
<dbReference type="Pfam" id="PF00583">
    <property type="entry name" value="Acetyltransf_1"/>
    <property type="match status" value="1"/>
</dbReference>
<name>A0A8H7Q0Y3_MORIS</name>
<dbReference type="AlphaFoldDB" id="A0A8H7Q0Y3"/>
<dbReference type="PROSITE" id="PS51186">
    <property type="entry name" value="GNAT"/>
    <property type="match status" value="1"/>
</dbReference>
<dbReference type="InterPro" id="IPR052777">
    <property type="entry name" value="Acetyltransferase_Enz"/>
</dbReference>
<dbReference type="GO" id="GO:0016747">
    <property type="term" value="F:acyltransferase activity, transferring groups other than amino-acyl groups"/>
    <property type="evidence" value="ECO:0007669"/>
    <property type="project" value="InterPro"/>
</dbReference>
<dbReference type="EMBL" id="JAEPQZ010000002">
    <property type="protein sequence ID" value="KAG2184379.1"/>
    <property type="molecule type" value="Genomic_DNA"/>
</dbReference>
<evidence type="ECO:0000313" key="2">
    <source>
        <dbReference type="EMBL" id="KAG2184379.1"/>
    </source>
</evidence>
<sequence length="176" mass="20042">MDQTRFKLVPLEPAHYSQVIQLLRDYAESLNLSLDFQNFEKEIADFPGAYSHTNRGAFFVVTDGSQKVVACVGLRPFKGFADTSMKDYQIDRPATTQVCEMKRLYVMPDYRRFKIGGVLVEKLFAAAKEIGYTSMVLDTLPRLAGAIKLYERYGFKEMQGCIDDAGYGRLYYEAPL</sequence>
<comment type="caution">
    <text evidence="2">The sequence shown here is derived from an EMBL/GenBank/DDBJ whole genome shotgun (WGS) entry which is preliminary data.</text>
</comment>
<dbReference type="CDD" id="cd04301">
    <property type="entry name" value="NAT_SF"/>
    <property type="match status" value="1"/>
</dbReference>
<gene>
    <name evidence="2" type="ORF">INT43_000288</name>
</gene>
<dbReference type="Proteomes" id="UP000654370">
    <property type="component" value="Unassembled WGS sequence"/>
</dbReference>
<dbReference type="InterPro" id="IPR000182">
    <property type="entry name" value="GNAT_dom"/>
</dbReference>
<dbReference type="InterPro" id="IPR016181">
    <property type="entry name" value="Acyl_CoA_acyltransferase"/>
</dbReference>